<dbReference type="Pfam" id="PF04909">
    <property type="entry name" value="Amidohydro_2"/>
    <property type="match status" value="1"/>
</dbReference>
<dbReference type="PANTHER" id="PTHR21240">
    <property type="entry name" value="2-AMINO-3-CARBOXYLMUCONATE-6-SEMIALDEHYDE DECARBOXYLASE"/>
    <property type="match status" value="1"/>
</dbReference>
<dbReference type="Gene3D" id="3.20.20.140">
    <property type="entry name" value="Metal-dependent hydrolases"/>
    <property type="match status" value="1"/>
</dbReference>
<dbReference type="SUPFAM" id="SSF51556">
    <property type="entry name" value="Metallo-dependent hydrolases"/>
    <property type="match status" value="1"/>
</dbReference>
<evidence type="ECO:0000313" key="4">
    <source>
        <dbReference type="Proteomes" id="UP001500449"/>
    </source>
</evidence>
<dbReference type="InterPro" id="IPR006680">
    <property type="entry name" value="Amidohydro-rel"/>
</dbReference>
<sequence length="329" mass="35928">MRVTDLHAHVATPACERLLDGPAPAHLDPFTLFSGPETAAYNATQFASLAPRLTDPAVRIEDMDRAGIDVQAITAAPPQFYYWTDPALGRRLARMQNDHLAALASDHPDRFVALATVPLQDVDAAVAELEHCRSQLDMRGVEICTNVNGLDLDDPRFRPFFGAAADLGMPVLLHPHGFTDGARLTDYYLTNVVGNPLDTTVAATRMIHSGLLEELPDLRLCFVHGGGYLPFYSSRMDHSWAVRPEGRHRIPDHPPSHYLRRCYVDALVYDAAHLRFLVETMGADHVVVGTDYPYDMGDPDIVAMVRGAGLAEDEVDAILGGTAAALLGL</sequence>
<dbReference type="Proteomes" id="UP001500449">
    <property type="component" value="Unassembled WGS sequence"/>
</dbReference>
<dbReference type="InterPro" id="IPR032466">
    <property type="entry name" value="Metal_Hydrolase"/>
</dbReference>
<protein>
    <submittedName>
        <fullName evidence="3">Amidohydrolase family protein</fullName>
    </submittedName>
</protein>
<dbReference type="EMBL" id="BAAAQK010000005">
    <property type="protein sequence ID" value="GAA1845864.1"/>
    <property type="molecule type" value="Genomic_DNA"/>
</dbReference>
<gene>
    <name evidence="3" type="ORF">GCM10009836_26790</name>
</gene>
<name>A0ABN2N302_9PSEU</name>
<feature type="domain" description="Amidohydrolase-related" evidence="2">
    <location>
        <begin position="5"/>
        <end position="329"/>
    </location>
</feature>
<evidence type="ECO:0000259" key="2">
    <source>
        <dbReference type="Pfam" id="PF04909"/>
    </source>
</evidence>
<organism evidence="3 4">
    <name type="scientific">Pseudonocardia ailaonensis</name>
    <dbReference type="NCBI Taxonomy" id="367279"/>
    <lineage>
        <taxon>Bacteria</taxon>
        <taxon>Bacillati</taxon>
        <taxon>Actinomycetota</taxon>
        <taxon>Actinomycetes</taxon>
        <taxon>Pseudonocardiales</taxon>
        <taxon>Pseudonocardiaceae</taxon>
        <taxon>Pseudonocardia</taxon>
    </lineage>
</organism>
<dbReference type="PANTHER" id="PTHR21240:SF28">
    <property type="entry name" value="ISO-OROTATE DECARBOXYLASE (EUROFUNG)"/>
    <property type="match status" value="1"/>
</dbReference>
<proteinExistence type="predicted"/>
<accession>A0ABN2N302</accession>
<comment type="caution">
    <text evidence="3">The sequence shown here is derived from an EMBL/GenBank/DDBJ whole genome shotgun (WGS) entry which is preliminary data.</text>
</comment>
<dbReference type="RefSeq" id="WP_344416057.1">
    <property type="nucleotide sequence ID" value="NZ_BAAAQK010000005.1"/>
</dbReference>
<keyword evidence="1" id="KW-0456">Lyase</keyword>
<evidence type="ECO:0000256" key="1">
    <source>
        <dbReference type="ARBA" id="ARBA00023239"/>
    </source>
</evidence>
<dbReference type="InterPro" id="IPR032465">
    <property type="entry name" value="ACMSD"/>
</dbReference>
<evidence type="ECO:0000313" key="3">
    <source>
        <dbReference type="EMBL" id="GAA1845864.1"/>
    </source>
</evidence>
<keyword evidence="4" id="KW-1185">Reference proteome</keyword>
<reference evidence="3 4" key="1">
    <citation type="journal article" date="2019" name="Int. J. Syst. Evol. Microbiol.">
        <title>The Global Catalogue of Microorganisms (GCM) 10K type strain sequencing project: providing services to taxonomists for standard genome sequencing and annotation.</title>
        <authorList>
            <consortium name="The Broad Institute Genomics Platform"/>
            <consortium name="The Broad Institute Genome Sequencing Center for Infectious Disease"/>
            <person name="Wu L."/>
            <person name="Ma J."/>
        </authorList>
    </citation>
    <scope>NUCLEOTIDE SEQUENCE [LARGE SCALE GENOMIC DNA]</scope>
    <source>
        <strain evidence="3 4">JCM 16009</strain>
    </source>
</reference>